<gene>
    <name evidence="2" type="ORF">HD593_005288</name>
</gene>
<reference evidence="2 3" key="1">
    <citation type="submission" date="2020-08" db="EMBL/GenBank/DDBJ databases">
        <title>Sequencing the genomes of 1000 actinobacteria strains.</title>
        <authorList>
            <person name="Klenk H.-P."/>
        </authorList>
    </citation>
    <scope>NUCLEOTIDE SEQUENCE [LARGE SCALE GENOMIC DNA]</scope>
    <source>
        <strain evidence="2 3">DSM 43768</strain>
    </source>
</reference>
<name>A0A7X0NVN6_9ACTN</name>
<evidence type="ECO:0000259" key="1">
    <source>
        <dbReference type="Pfam" id="PF13581"/>
    </source>
</evidence>
<dbReference type="Gene3D" id="3.30.565.10">
    <property type="entry name" value="Histidine kinase-like ATPase, C-terminal domain"/>
    <property type="match status" value="1"/>
</dbReference>
<sequence length="143" mass="15250">MAIDVLSGFRLEWPITDDVAALRAGVRAFGTGAGLTGKRLMDLMIAASEAATKVLEHGGGGTLIAWSDAGGVSLEIVDVTGALTMAYWTVDAGPDLLGGQDIGFWLLRRLCDEIRLDDSDGSTRLHLRFHLRARQNGGRRVSA</sequence>
<comment type="caution">
    <text evidence="2">The sequence shown here is derived from an EMBL/GenBank/DDBJ whole genome shotgun (WGS) entry which is preliminary data.</text>
</comment>
<protein>
    <submittedName>
        <fullName evidence="2">Anti-sigma regulatory factor (Ser/Thr protein kinase)</fullName>
    </submittedName>
</protein>
<evidence type="ECO:0000313" key="3">
    <source>
        <dbReference type="Proteomes" id="UP000565579"/>
    </source>
</evidence>
<accession>A0A7X0NVN6</accession>
<dbReference type="EMBL" id="JACHMI010000001">
    <property type="protein sequence ID" value="MBB6550493.1"/>
    <property type="molecule type" value="Genomic_DNA"/>
</dbReference>
<evidence type="ECO:0000313" key="2">
    <source>
        <dbReference type="EMBL" id="MBB6550493.1"/>
    </source>
</evidence>
<dbReference type="InterPro" id="IPR036890">
    <property type="entry name" value="HATPase_C_sf"/>
</dbReference>
<dbReference type="Pfam" id="PF13581">
    <property type="entry name" value="HATPase_c_2"/>
    <property type="match status" value="1"/>
</dbReference>
<dbReference type="Proteomes" id="UP000565579">
    <property type="component" value="Unassembled WGS sequence"/>
</dbReference>
<dbReference type="InterPro" id="IPR003594">
    <property type="entry name" value="HATPase_dom"/>
</dbReference>
<keyword evidence="3" id="KW-1185">Reference proteome</keyword>
<dbReference type="RefSeq" id="WP_185104756.1">
    <property type="nucleotide sequence ID" value="NZ_JACHMI010000001.1"/>
</dbReference>
<proteinExistence type="predicted"/>
<feature type="domain" description="Histidine kinase/HSP90-like ATPase" evidence="1">
    <location>
        <begin position="17"/>
        <end position="128"/>
    </location>
</feature>
<dbReference type="AlphaFoldDB" id="A0A7X0NVN6"/>
<organism evidence="2 3">
    <name type="scientific">Nonomuraea rubra</name>
    <dbReference type="NCBI Taxonomy" id="46180"/>
    <lineage>
        <taxon>Bacteria</taxon>
        <taxon>Bacillati</taxon>
        <taxon>Actinomycetota</taxon>
        <taxon>Actinomycetes</taxon>
        <taxon>Streptosporangiales</taxon>
        <taxon>Streptosporangiaceae</taxon>
        <taxon>Nonomuraea</taxon>
    </lineage>
</organism>